<dbReference type="EMBL" id="AAOW01000003">
    <property type="protein sequence ID" value="EAR62396.1"/>
    <property type="molecule type" value="Genomic_DNA"/>
</dbReference>
<dbReference type="Gene3D" id="3.30.450.20">
    <property type="entry name" value="PAS domain"/>
    <property type="match status" value="2"/>
</dbReference>
<evidence type="ECO:0000256" key="2">
    <source>
        <dbReference type="ARBA" id="ARBA00004651"/>
    </source>
</evidence>
<protein>
    <recommendedName>
        <fullName evidence="3">cyclic-guanylate-specific phosphodiesterase</fullName>
        <ecNumber evidence="3">3.1.4.52</ecNumber>
    </recommendedName>
</protein>
<name>A0A7U8GTG2_NEPCE</name>
<accession>A0A7U8GTG2</accession>
<proteinExistence type="predicted"/>
<dbReference type="GO" id="GO:0071111">
    <property type="term" value="F:cyclic-guanylate-specific phosphodiesterase activity"/>
    <property type="evidence" value="ECO:0007669"/>
    <property type="project" value="UniProtKB-EC"/>
</dbReference>
<feature type="transmembrane region" description="Helical" evidence="10">
    <location>
        <begin position="35"/>
        <end position="57"/>
    </location>
</feature>
<evidence type="ECO:0000256" key="10">
    <source>
        <dbReference type="SAM" id="Phobius"/>
    </source>
</evidence>
<dbReference type="SMART" id="SM00052">
    <property type="entry name" value="EAL"/>
    <property type="match status" value="1"/>
</dbReference>
<feature type="transmembrane region" description="Helical" evidence="10">
    <location>
        <begin position="6"/>
        <end position="23"/>
    </location>
</feature>
<dbReference type="NCBIfam" id="TIGR00229">
    <property type="entry name" value="sensory_box"/>
    <property type="match status" value="2"/>
</dbReference>
<feature type="transmembrane region" description="Helical" evidence="10">
    <location>
        <begin position="162"/>
        <end position="185"/>
    </location>
</feature>
<dbReference type="SMART" id="SM00267">
    <property type="entry name" value="GGDEF"/>
    <property type="match status" value="1"/>
</dbReference>
<keyword evidence="7 10" id="KW-1133">Transmembrane helix</keyword>
<evidence type="ECO:0000313" key="15">
    <source>
        <dbReference type="EMBL" id="EAR62396.1"/>
    </source>
</evidence>
<feature type="transmembrane region" description="Helical" evidence="10">
    <location>
        <begin position="136"/>
        <end position="155"/>
    </location>
</feature>
<dbReference type="RefSeq" id="WP_007020706.1">
    <property type="nucleotide sequence ID" value="NZ_CH724125.1"/>
</dbReference>
<evidence type="ECO:0000259" key="12">
    <source>
        <dbReference type="PROSITE" id="PS50113"/>
    </source>
</evidence>
<dbReference type="OrthoDB" id="6168558at2"/>
<feature type="domain" description="GGDEF" evidence="14">
    <location>
        <begin position="487"/>
        <end position="620"/>
    </location>
</feature>
<dbReference type="Gene3D" id="3.30.70.270">
    <property type="match status" value="1"/>
</dbReference>
<dbReference type="GO" id="GO:0005886">
    <property type="term" value="C:plasma membrane"/>
    <property type="evidence" value="ECO:0007669"/>
    <property type="project" value="UniProtKB-SubCell"/>
</dbReference>
<keyword evidence="16" id="KW-1185">Reference proteome</keyword>
<dbReference type="EC" id="3.1.4.52" evidence="3"/>
<dbReference type="InterPro" id="IPR052155">
    <property type="entry name" value="Biofilm_reg_signaling"/>
</dbReference>
<dbReference type="CDD" id="cd00130">
    <property type="entry name" value="PAS"/>
    <property type="match status" value="2"/>
</dbReference>
<dbReference type="SUPFAM" id="SSF141868">
    <property type="entry name" value="EAL domain-like"/>
    <property type="match status" value="1"/>
</dbReference>
<reference evidence="15 16" key="1">
    <citation type="submission" date="2006-02" db="EMBL/GenBank/DDBJ databases">
        <authorList>
            <person name="Pinhassi J."/>
            <person name="Pedros-Alio C."/>
            <person name="Ferriera S."/>
            <person name="Johnson J."/>
            <person name="Kravitz S."/>
            <person name="Halpern A."/>
            <person name="Remington K."/>
            <person name="Beeson K."/>
            <person name="Tran B."/>
            <person name="Rogers Y.-H."/>
            <person name="Friedman R."/>
            <person name="Venter J.C."/>
        </authorList>
    </citation>
    <scope>NUCLEOTIDE SEQUENCE [LARGE SCALE GENOMIC DNA]</scope>
    <source>
        <strain evidence="15 16">MED92</strain>
    </source>
</reference>
<dbReference type="InterPro" id="IPR000700">
    <property type="entry name" value="PAS-assoc_C"/>
</dbReference>
<dbReference type="Pfam" id="PF13426">
    <property type="entry name" value="PAS_9"/>
    <property type="match status" value="1"/>
</dbReference>
<dbReference type="CDD" id="cd01949">
    <property type="entry name" value="GGDEF"/>
    <property type="match status" value="1"/>
</dbReference>
<dbReference type="SUPFAM" id="SSF55785">
    <property type="entry name" value="PYP-like sensor domain (PAS domain)"/>
    <property type="match status" value="2"/>
</dbReference>
<dbReference type="InterPro" id="IPR000160">
    <property type="entry name" value="GGDEF_dom"/>
</dbReference>
<gene>
    <name evidence="15" type="ORF">MED92_15203</name>
</gene>
<dbReference type="Pfam" id="PF07694">
    <property type="entry name" value="5TM-5TMR_LYT"/>
    <property type="match status" value="1"/>
</dbReference>
<dbReference type="PROSITE" id="PS50113">
    <property type="entry name" value="PAC"/>
    <property type="match status" value="2"/>
</dbReference>
<dbReference type="Pfam" id="PF08448">
    <property type="entry name" value="PAS_4"/>
    <property type="match status" value="1"/>
</dbReference>
<feature type="transmembrane region" description="Helical" evidence="10">
    <location>
        <begin position="69"/>
        <end position="94"/>
    </location>
</feature>
<organism evidence="15 16">
    <name type="scientific">Neptuniibacter caesariensis</name>
    <dbReference type="NCBI Taxonomy" id="207954"/>
    <lineage>
        <taxon>Bacteria</taxon>
        <taxon>Pseudomonadati</taxon>
        <taxon>Pseudomonadota</taxon>
        <taxon>Gammaproteobacteria</taxon>
        <taxon>Oceanospirillales</taxon>
        <taxon>Oceanospirillaceae</taxon>
        <taxon>Neptuniibacter</taxon>
    </lineage>
</organism>
<dbReference type="FunFam" id="3.30.70.270:FF:000001">
    <property type="entry name" value="Diguanylate cyclase domain protein"/>
    <property type="match status" value="1"/>
</dbReference>
<keyword evidence="6 10" id="KW-0812">Transmembrane</keyword>
<evidence type="ECO:0000256" key="6">
    <source>
        <dbReference type="ARBA" id="ARBA00022692"/>
    </source>
</evidence>
<dbReference type="Pfam" id="PF00990">
    <property type="entry name" value="GGDEF"/>
    <property type="match status" value="1"/>
</dbReference>
<evidence type="ECO:0000256" key="4">
    <source>
        <dbReference type="ARBA" id="ARBA00022475"/>
    </source>
</evidence>
<keyword evidence="4" id="KW-1003">Cell membrane</keyword>
<dbReference type="InterPro" id="IPR035919">
    <property type="entry name" value="EAL_sf"/>
</dbReference>
<dbReference type="Proteomes" id="UP000002171">
    <property type="component" value="Unassembled WGS sequence"/>
</dbReference>
<evidence type="ECO:0000256" key="1">
    <source>
        <dbReference type="ARBA" id="ARBA00001946"/>
    </source>
</evidence>
<dbReference type="PANTHER" id="PTHR44757">
    <property type="entry name" value="DIGUANYLATE CYCLASE DGCP"/>
    <property type="match status" value="1"/>
</dbReference>
<dbReference type="Pfam" id="PF00563">
    <property type="entry name" value="EAL"/>
    <property type="match status" value="1"/>
</dbReference>
<feature type="transmembrane region" description="Helical" evidence="10">
    <location>
        <begin position="101"/>
        <end position="124"/>
    </location>
</feature>
<evidence type="ECO:0000256" key="9">
    <source>
        <dbReference type="ARBA" id="ARBA00051114"/>
    </source>
</evidence>
<dbReference type="Gene3D" id="3.20.20.450">
    <property type="entry name" value="EAL domain"/>
    <property type="match status" value="1"/>
</dbReference>
<dbReference type="PROSITE" id="PS50883">
    <property type="entry name" value="EAL"/>
    <property type="match status" value="1"/>
</dbReference>
<dbReference type="SUPFAM" id="SSF55073">
    <property type="entry name" value="Nucleotide cyclase"/>
    <property type="match status" value="1"/>
</dbReference>
<dbReference type="NCBIfam" id="TIGR00254">
    <property type="entry name" value="GGDEF"/>
    <property type="match status" value="1"/>
</dbReference>
<comment type="caution">
    <text evidence="15">The sequence shown here is derived from an EMBL/GenBank/DDBJ whole genome shotgun (WGS) entry which is preliminary data.</text>
</comment>
<dbReference type="InterPro" id="IPR029787">
    <property type="entry name" value="Nucleotide_cyclase"/>
</dbReference>
<dbReference type="AlphaFoldDB" id="A0A7U8GTG2"/>
<evidence type="ECO:0000256" key="8">
    <source>
        <dbReference type="ARBA" id="ARBA00023136"/>
    </source>
</evidence>
<dbReference type="InterPro" id="IPR043128">
    <property type="entry name" value="Rev_trsase/Diguanyl_cyclase"/>
</dbReference>
<dbReference type="InterPro" id="IPR001610">
    <property type="entry name" value="PAC"/>
</dbReference>
<evidence type="ECO:0000256" key="7">
    <source>
        <dbReference type="ARBA" id="ARBA00022989"/>
    </source>
</evidence>
<dbReference type="PROSITE" id="PS50887">
    <property type="entry name" value="GGDEF"/>
    <property type="match status" value="1"/>
</dbReference>
<feature type="domain" description="PAC" evidence="12">
    <location>
        <begin position="403"/>
        <end position="455"/>
    </location>
</feature>
<dbReference type="SMART" id="SM00086">
    <property type="entry name" value="PAC"/>
    <property type="match status" value="2"/>
</dbReference>
<keyword evidence="8 10" id="KW-0472">Membrane</keyword>
<keyword evidence="5" id="KW-0973">c-di-GMP</keyword>
<feature type="domain" description="PAC" evidence="12">
    <location>
        <begin position="281"/>
        <end position="333"/>
    </location>
</feature>
<dbReference type="SMART" id="SM00091">
    <property type="entry name" value="PAS"/>
    <property type="match status" value="2"/>
</dbReference>
<dbReference type="GO" id="GO:0071732">
    <property type="term" value="P:cellular response to nitric oxide"/>
    <property type="evidence" value="ECO:0007669"/>
    <property type="project" value="UniProtKB-ARBA"/>
</dbReference>
<dbReference type="PANTHER" id="PTHR44757:SF2">
    <property type="entry name" value="BIOFILM ARCHITECTURE MAINTENANCE PROTEIN MBAA"/>
    <property type="match status" value="1"/>
</dbReference>
<sequence length="885" mass="99460">MESSSFIGLINNVALLLAMGIVYDSLGLQNIHQRFLREGITGILVGLLGMAVMLTPWELIPGVFFDARWVLISLCGLYFGVIPTLIAVVMTVTLRLYQGGAGIYVGSAVIICSALIGLGWRAYIEKHNKALTWWRLYFLGLSVQITVLCLMFFMPEHLRYKIIAAIAPTILIFYPIGTMLLGMILSRQEERRLAERELHISRQILNRERGLLRGLIDALPDHIFIKDKEGKYLGCNKAFQSFTGHQEADLIGKTDQDFSESNHAITDKSDTLQVINNLLPINREAWTHEQDGSPILLESQLAPFLDMDGEPQGIVGISRDITEKRKAEERILTLSQAVEQSPVSVVITNLKGEVEYVNSTFESVTGYSQAEVLGKDSSILKSGKTPPGRYADMWAKLVQGESWQGEFQNKKKNGEIFWEQAHIAPVLDAEGEVRHFLAVKQDVTKQKAQEEKILHQAHFDGLTELPNRFLAMHRLETMMHEAKRNQHQIAVLFLDMDDFKKVNDTLGHDMGDKILVEAAKRLQGSVRDSDTIGRLGGDEFIVLINHLERPEQALPIAQNLLQQFRSSLTIDGRDILLTMSIGIALYPGDGTTPSELLRNADSAMYHSKAAGRNSFHFYTQEMNIEANRRLQLEEQLHNALDRNELRLLYQPVVDLKTRKIVGAEALLRWDSKELGAISPEEFIPVAEHTGLIVEIGKFVLDDALRTTSRWIKTFIPDFHIAINLSPRQFRDPHLIDNIESFVNSYGLEGRNLELEITEGVLMSQHADVEEAIAKLTQKGISISMDDFGTGYSSLSYLRSYPFNILKVDRSFINDISVDAADLELVNASIDMAHGLGLKVIAEGVETEEQTALLLRKNCDMAQGYYFSKPIPADELEEILKKQTSH</sequence>
<dbReference type="CDD" id="cd01948">
    <property type="entry name" value="EAL"/>
    <property type="match status" value="1"/>
</dbReference>
<comment type="subcellular location">
    <subcellularLocation>
        <location evidence="2">Cell membrane</location>
        <topology evidence="2">Multi-pass membrane protein</topology>
    </subcellularLocation>
</comment>
<dbReference type="FunFam" id="3.20.20.450:FF:000001">
    <property type="entry name" value="Cyclic di-GMP phosphodiesterase yahA"/>
    <property type="match status" value="1"/>
</dbReference>
<dbReference type="InterPro" id="IPR013656">
    <property type="entry name" value="PAS_4"/>
</dbReference>
<comment type="cofactor">
    <cofactor evidence="1">
        <name>Mg(2+)</name>
        <dbReference type="ChEBI" id="CHEBI:18420"/>
    </cofactor>
</comment>
<dbReference type="InterPro" id="IPR035965">
    <property type="entry name" value="PAS-like_dom_sf"/>
</dbReference>
<feature type="domain" description="PAS" evidence="11">
    <location>
        <begin position="208"/>
        <end position="254"/>
    </location>
</feature>
<evidence type="ECO:0000256" key="5">
    <source>
        <dbReference type="ARBA" id="ARBA00022636"/>
    </source>
</evidence>
<feature type="domain" description="PAS" evidence="11">
    <location>
        <begin position="330"/>
        <end position="375"/>
    </location>
</feature>
<evidence type="ECO:0000259" key="14">
    <source>
        <dbReference type="PROSITE" id="PS50887"/>
    </source>
</evidence>
<dbReference type="PROSITE" id="PS50112">
    <property type="entry name" value="PAS"/>
    <property type="match status" value="2"/>
</dbReference>
<dbReference type="InterPro" id="IPR011620">
    <property type="entry name" value="Sig_transdc_His_kinase_LytS_TM"/>
</dbReference>
<comment type="catalytic activity">
    <reaction evidence="9">
        <text>3',3'-c-di-GMP + H2O = 5'-phosphoguanylyl(3'-&gt;5')guanosine + H(+)</text>
        <dbReference type="Rhea" id="RHEA:24902"/>
        <dbReference type="ChEBI" id="CHEBI:15377"/>
        <dbReference type="ChEBI" id="CHEBI:15378"/>
        <dbReference type="ChEBI" id="CHEBI:58754"/>
        <dbReference type="ChEBI" id="CHEBI:58805"/>
        <dbReference type="EC" id="3.1.4.52"/>
    </reaction>
    <physiologicalReaction direction="left-to-right" evidence="9">
        <dbReference type="Rhea" id="RHEA:24903"/>
    </physiologicalReaction>
</comment>
<evidence type="ECO:0000256" key="3">
    <source>
        <dbReference type="ARBA" id="ARBA00012282"/>
    </source>
</evidence>
<dbReference type="InterPro" id="IPR001633">
    <property type="entry name" value="EAL_dom"/>
</dbReference>
<dbReference type="GO" id="GO:0071555">
    <property type="term" value="P:cell wall organization"/>
    <property type="evidence" value="ECO:0007669"/>
    <property type="project" value="InterPro"/>
</dbReference>
<feature type="domain" description="EAL" evidence="13">
    <location>
        <begin position="629"/>
        <end position="883"/>
    </location>
</feature>
<dbReference type="GO" id="GO:0000155">
    <property type="term" value="F:phosphorelay sensor kinase activity"/>
    <property type="evidence" value="ECO:0007669"/>
    <property type="project" value="InterPro"/>
</dbReference>
<evidence type="ECO:0000259" key="11">
    <source>
        <dbReference type="PROSITE" id="PS50112"/>
    </source>
</evidence>
<evidence type="ECO:0000259" key="13">
    <source>
        <dbReference type="PROSITE" id="PS50883"/>
    </source>
</evidence>
<dbReference type="InterPro" id="IPR000014">
    <property type="entry name" value="PAS"/>
</dbReference>
<evidence type="ECO:0000313" key="16">
    <source>
        <dbReference type="Proteomes" id="UP000002171"/>
    </source>
</evidence>